<dbReference type="AlphaFoldDB" id="A0A2T0PY94"/>
<dbReference type="EMBL" id="PVZC01000007">
    <property type="protein sequence ID" value="PRX96503.1"/>
    <property type="molecule type" value="Genomic_DNA"/>
</dbReference>
<keyword evidence="5" id="KW-0067">ATP-binding</keyword>
<dbReference type="NCBIfam" id="NF010659">
    <property type="entry name" value="PRK14058.1-1"/>
    <property type="match status" value="1"/>
</dbReference>
<dbReference type="InterPro" id="IPR036393">
    <property type="entry name" value="AceGlu_kinase-like_sf"/>
</dbReference>
<evidence type="ECO:0000313" key="8">
    <source>
        <dbReference type="EMBL" id="PRX96503.1"/>
    </source>
</evidence>
<dbReference type="PIRSF" id="PIRSF000728">
    <property type="entry name" value="NAGK"/>
    <property type="match status" value="1"/>
</dbReference>
<dbReference type="InterPro" id="IPR001048">
    <property type="entry name" value="Asp/Glu/Uridylate_kinase"/>
</dbReference>
<dbReference type="InterPro" id="IPR004662">
    <property type="entry name" value="AcgluKinase_fam"/>
</dbReference>
<keyword evidence="9" id="KW-1185">Reference proteome</keyword>
<organism evidence="8 9">
    <name type="scientific">Allonocardiopsis opalescens</name>
    <dbReference type="NCBI Taxonomy" id="1144618"/>
    <lineage>
        <taxon>Bacteria</taxon>
        <taxon>Bacillati</taxon>
        <taxon>Actinomycetota</taxon>
        <taxon>Actinomycetes</taxon>
        <taxon>Streptosporangiales</taxon>
        <taxon>Allonocardiopsis</taxon>
    </lineage>
</organism>
<name>A0A2T0PY94_9ACTN</name>
<dbReference type="PRINTS" id="PR00474">
    <property type="entry name" value="GLU5KINASE"/>
</dbReference>
<feature type="domain" description="Aspartate/glutamate/uridylate kinase" evidence="7">
    <location>
        <begin position="1"/>
        <end position="244"/>
    </location>
</feature>
<evidence type="ECO:0000313" key="9">
    <source>
        <dbReference type="Proteomes" id="UP000237846"/>
    </source>
</evidence>
<dbReference type="GO" id="GO:0005737">
    <property type="term" value="C:cytoplasm"/>
    <property type="evidence" value="ECO:0007669"/>
    <property type="project" value="InterPro"/>
</dbReference>
<protein>
    <submittedName>
        <fullName evidence="8">N-acetylglutamate kinase</fullName>
    </submittedName>
</protein>
<evidence type="ECO:0000256" key="3">
    <source>
        <dbReference type="ARBA" id="ARBA00022741"/>
    </source>
</evidence>
<comment type="caution">
    <text evidence="8">The sequence shown here is derived from an EMBL/GenBank/DDBJ whole genome shotgun (WGS) entry which is preliminary data.</text>
</comment>
<dbReference type="InterPro" id="IPR001057">
    <property type="entry name" value="Glu/AcGlu_kinase"/>
</dbReference>
<dbReference type="Pfam" id="PF00696">
    <property type="entry name" value="AA_kinase"/>
    <property type="match status" value="1"/>
</dbReference>
<evidence type="ECO:0000256" key="6">
    <source>
        <dbReference type="ARBA" id="ARBA00029440"/>
    </source>
</evidence>
<dbReference type="GO" id="GO:0003991">
    <property type="term" value="F:acetylglutamate kinase activity"/>
    <property type="evidence" value="ECO:0007669"/>
    <property type="project" value="TreeGrafter"/>
</dbReference>
<evidence type="ECO:0000256" key="4">
    <source>
        <dbReference type="ARBA" id="ARBA00022777"/>
    </source>
</evidence>
<evidence type="ECO:0000256" key="1">
    <source>
        <dbReference type="ARBA" id="ARBA00022605"/>
    </source>
</evidence>
<reference evidence="8 9" key="1">
    <citation type="submission" date="2018-03" db="EMBL/GenBank/DDBJ databases">
        <title>Genomic Encyclopedia of Archaeal and Bacterial Type Strains, Phase II (KMG-II): from individual species to whole genera.</title>
        <authorList>
            <person name="Goeker M."/>
        </authorList>
    </citation>
    <scope>NUCLEOTIDE SEQUENCE [LARGE SCALE GENOMIC DNA]</scope>
    <source>
        <strain evidence="8 9">DSM 45601</strain>
    </source>
</reference>
<sequence length="280" mass="27989">MIVVKCGGAAGVDTAAVCRDLAALAAGGERLVLVHGGSAATDALARRLGLPVRRMVAPSGISSRRTDAAMLDVLLMAVLGTVKPALVAELAGYGVRAVGLSGLDAGMVRCRRKRAVRALVDGRPTVVRDDRSGRIIAVDTAPLRAVLAAGGLPVLSPPGLDEDDRPVNVDADRMAAAVAAALKAAHLVLLTAAPGVLADPADPASLLGEYAVDTSPRSGIGGGMAVKLLAAGEALAGGVGAVTIAAGRGDRPVQRALRGAGTRIVWTDGPAHAGARGEDR</sequence>
<dbReference type="GO" id="GO:0006526">
    <property type="term" value="P:L-arginine biosynthetic process"/>
    <property type="evidence" value="ECO:0007669"/>
    <property type="project" value="TreeGrafter"/>
</dbReference>
<keyword evidence="3" id="KW-0547">Nucleotide-binding</keyword>
<comment type="pathway">
    <text evidence="6">Amino-acid biosynthesis.</text>
</comment>
<dbReference type="PANTHER" id="PTHR23342">
    <property type="entry name" value="N-ACETYLGLUTAMATE SYNTHASE"/>
    <property type="match status" value="1"/>
</dbReference>
<dbReference type="Proteomes" id="UP000237846">
    <property type="component" value="Unassembled WGS sequence"/>
</dbReference>
<proteinExistence type="predicted"/>
<keyword evidence="4 8" id="KW-0418">Kinase</keyword>
<evidence type="ECO:0000256" key="2">
    <source>
        <dbReference type="ARBA" id="ARBA00022679"/>
    </source>
</evidence>
<keyword evidence="2" id="KW-0808">Transferase</keyword>
<dbReference type="Gene3D" id="3.40.1160.10">
    <property type="entry name" value="Acetylglutamate kinase-like"/>
    <property type="match status" value="1"/>
</dbReference>
<dbReference type="GO" id="GO:0005524">
    <property type="term" value="F:ATP binding"/>
    <property type="evidence" value="ECO:0007669"/>
    <property type="project" value="UniProtKB-KW"/>
</dbReference>
<gene>
    <name evidence="8" type="ORF">CLV72_10726</name>
</gene>
<evidence type="ECO:0000256" key="5">
    <source>
        <dbReference type="ARBA" id="ARBA00022840"/>
    </source>
</evidence>
<keyword evidence="1" id="KW-0028">Amino-acid biosynthesis</keyword>
<accession>A0A2T0PY94</accession>
<dbReference type="SUPFAM" id="SSF53633">
    <property type="entry name" value="Carbamate kinase-like"/>
    <property type="match status" value="1"/>
</dbReference>
<dbReference type="PANTHER" id="PTHR23342:SF20">
    <property type="entry name" value="[LYSW]-AMINOADIPATE KINASE"/>
    <property type="match status" value="1"/>
</dbReference>
<evidence type="ECO:0000259" key="7">
    <source>
        <dbReference type="Pfam" id="PF00696"/>
    </source>
</evidence>
<dbReference type="RefSeq" id="WP_211303032.1">
    <property type="nucleotide sequence ID" value="NZ_PVZC01000007.1"/>
</dbReference>
<dbReference type="NCBIfam" id="TIGR00761">
    <property type="entry name" value="argB"/>
    <property type="match status" value="1"/>
</dbReference>